<dbReference type="Proteomes" id="UP001589776">
    <property type="component" value="Unassembled WGS sequence"/>
</dbReference>
<evidence type="ECO:0000256" key="1">
    <source>
        <dbReference type="ARBA" id="ARBA00006484"/>
    </source>
</evidence>
<comment type="caution">
    <text evidence="4">The sequence shown here is derived from an EMBL/GenBank/DDBJ whole genome shotgun (WGS) entry which is preliminary data.</text>
</comment>
<dbReference type="RefSeq" id="WP_377468855.1">
    <property type="nucleotide sequence ID" value="NZ_JBHLWN010000023.1"/>
</dbReference>
<comment type="similarity">
    <text evidence="1 3">Belongs to the short-chain dehydrogenases/reductases (SDR) family.</text>
</comment>
<dbReference type="Gene3D" id="3.40.50.720">
    <property type="entry name" value="NAD(P)-binding Rossmann-like Domain"/>
    <property type="match status" value="1"/>
</dbReference>
<gene>
    <name evidence="4" type="ORF">ACFFK0_05115</name>
</gene>
<dbReference type="CDD" id="cd05370">
    <property type="entry name" value="SDR_c2"/>
    <property type="match status" value="1"/>
</dbReference>
<dbReference type="PANTHER" id="PTHR44196">
    <property type="entry name" value="DEHYDROGENASE/REDUCTASE SDR FAMILY MEMBER 7B"/>
    <property type="match status" value="1"/>
</dbReference>
<evidence type="ECO:0000256" key="2">
    <source>
        <dbReference type="ARBA" id="ARBA00023002"/>
    </source>
</evidence>
<dbReference type="PANTHER" id="PTHR44196:SF1">
    <property type="entry name" value="DEHYDROGENASE_REDUCTASE SDR FAMILY MEMBER 7B"/>
    <property type="match status" value="1"/>
</dbReference>
<evidence type="ECO:0000313" key="4">
    <source>
        <dbReference type="EMBL" id="MFC0211840.1"/>
    </source>
</evidence>
<evidence type="ECO:0000313" key="5">
    <source>
        <dbReference type="Proteomes" id="UP001589776"/>
    </source>
</evidence>
<keyword evidence="5" id="KW-1185">Reference proteome</keyword>
<dbReference type="PRINTS" id="PR00080">
    <property type="entry name" value="SDRFAMILY"/>
</dbReference>
<dbReference type="InterPro" id="IPR036291">
    <property type="entry name" value="NAD(P)-bd_dom_sf"/>
</dbReference>
<reference evidence="4 5" key="1">
    <citation type="submission" date="2024-09" db="EMBL/GenBank/DDBJ databases">
        <authorList>
            <person name="Sun Q."/>
            <person name="Mori K."/>
        </authorList>
    </citation>
    <scope>NUCLEOTIDE SEQUENCE [LARGE SCALE GENOMIC DNA]</scope>
    <source>
        <strain evidence="4 5">CCM 7759</strain>
    </source>
</reference>
<keyword evidence="2" id="KW-0560">Oxidoreductase</keyword>
<sequence>MKLEGNTILITGGATGIGFALAERLVKLGNRVIVCGRREDKLDEARRKVPELHTYVCDVGSESDRIELAERVRHDFPELNVLINNAGIQQRINLQKAQGSWSYYKQEIAINVEAPIHLTMLLLPHLVERGVGAVVNVTSGLAFTPMAAAPVYSATKAAFHSFTVSLRHQLAATKIEVIEIVPPAVNTDLGGAGVHTFGVPLEEFADGVFRGLEQGLPEIGYGSSEKAMRMSREEIDAAAQMLARVPF</sequence>
<dbReference type="PRINTS" id="PR00081">
    <property type="entry name" value="GDHRDH"/>
</dbReference>
<dbReference type="InterPro" id="IPR002347">
    <property type="entry name" value="SDR_fam"/>
</dbReference>
<organism evidence="4 5">
    <name type="scientific">Paenibacillus chartarius</name>
    <dbReference type="NCBI Taxonomy" id="747481"/>
    <lineage>
        <taxon>Bacteria</taxon>
        <taxon>Bacillati</taxon>
        <taxon>Bacillota</taxon>
        <taxon>Bacilli</taxon>
        <taxon>Bacillales</taxon>
        <taxon>Paenibacillaceae</taxon>
        <taxon>Paenibacillus</taxon>
    </lineage>
</organism>
<proteinExistence type="inferred from homology"/>
<protein>
    <submittedName>
        <fullName evidence="4">SDR family oxidoreductase</fullName>
    </submittedName>
</protein>
<name>A0ABV6DGS2_9BACL</name>
<accession>A0ABV6DGS2</accession>
<dbReference type="SUPFAM" id="SSF51735">
    <property type="entry name" value="NAD(P)-binding Rossmann-fold domains"/>
    <property type="match status" value="1"/>
</dbReference>
<evidence type="ECO:0000256" key="3">
    <source>
        <dbReference type="RuleBase" id="RU000363"/>
    </source>
</evidence>
<dbReference type="EMBL" id="JBHLWN010000023">
    <property type="protein sequence ID" value="MFC0211840.1"/>
    <property type="molecule type" value="Genomic_DNA"/>
</dbReference>
<dbReference type="Pfam" id="PF00106">
    <property type="entry name" value="adh_short"/>
    <property type="match status" value="1"/>
</dbReference>